<dbReference type="InterPro" id="IPR050570">
    <property type="entry name" value="Cell_wall_metabolism_enzyme"/>
</dbReference>
<keyword evidence="3" id="KW-0479">Metal-binding</keyword>
<comment type="cofactor">
    <cofactor evidence="1">
        <name>Zn(2+)</name>
        <dbReference type="ChEBI" id="CHEBI:29105"/>
    </cofactor>
</comment>
<gene>
    <name evidence="9" type="ORF">MNB_SV-6-857</name>
</gene>
<evidence type="ECO:0000256" key="4">
    <source>
        <dbReference type="ARBA" id="ARBA00022801"/>
    </source>
</evidence>
<dbReference type="SUPFAM" id="SSF51261">
    <property type="entry name" value="Duplicated hybrid motif"/>
    <property type="match status" value="1"/>
</dbReference>
<evidence type="ECO:0000256" key="5">
    <source>
        <dbReference type="ARBA" id="ARBA00022833"/>
    </source>
</evidence>
<dbReference type="InterPro" id="IPR011055">
    <property type="entry name" value="Dup_hybrid_motif"/>
</dbReference>
<dbReference type="CDD" id="cd12797">
    <property type="entry name" value="M23_peptidase"/>
    <property type="match status" value="1"/>
</dbReference>
<sequence>MRLISIFISLIISLQAAKVVETRWLEGQVFSKYLEDRKVPLSLMNSIDDSDKQFLSEIQIGMKFFELFDESGQLLQALIPIGEEMQIQIARDKSSGKYSFDIIPIEFSKDEYKVVTQIETNPHDDIIKATNNRILANKINSFLKEQVDCRKLKKSDTLAIIYAQKKRLGKPFGSTDLKIAMIETGGKKRFIYADEEGVPFTKTVKKITYDSKGNRVTAAQIRKIKASYIFGMPLRHIRISSRFTYKRWHPILHRYRPHLGVDFAARRGTPLLAVNKGKVIFAGWKGGYGKVVKIRHRSGYVSLYAHQSRIKVKRGQSVKKGQIIGYVGSTGRSTGPHLHFGLYKRGKVINPLKVLKKSSGKIASFITKRIEIKGAKEKRAKIMKMLKHPPINYKWEYFKLNYTLINEKKHYTKVKS</sequence>
<accession>A0A1W1BIZ6</accession>
<dbReference type="Gene3D" id="2.70.70.10">
    <property type="entry name" value="Glucose Permease (Domain IIA)"/>
    <property type="match status" value="1"/>
</dbReference>
<evidence type="ECO:0000259" key="8">
    <source>
        <dbReference type="Pfam" id="PF18059"/>
    </source>
</evidence>
<keyword evidence="4" id="KW-0378">Hydrolase</keyword>
<name>A0A1W1BIZ6_9ZZZZ</name>
<dbReference type="Pfam" id="PF01551">
    <property type="entry name" value="Peptidase_M23"/>
    <property type="match status" value="1"/>
</dbReference>
<protein>
    <submittedName>
        <fullName evidence="9">Membrane proteins related to metalloendopeptidases</fullName>
    </submittedName>
</protein>
<reference evidence="9" key="1">
    <citation type="submission" date="2016-10" db="EMBL/GenBank/DDBJ databases">
        <authorList>
            <person name="de Groot N.N."/>
        </authorList>
    </citation>
    <scope>NUCLEOTIDE SEQUENCE</scope>
</reference>
<evidence type="ECO:0000256" key="3">
    <source>
        <dbReference type="ARBA" id="ARBA00022723"/>
    </source>
</evidence>
<feature type="domain" description="M23ase beta-sheet core" evidence="7">
    <location>
        <begin position="257"/>
        <end position="351"/>
    </location>
</feature>
<dbReference type="InterPro" id="IPR016047">
    <property type="entry name" value="M23ase_b-sheet_dom"/>
</dbReference>
<keyword evidence="6" id="KW-0482">Metalloprotease</keyword>
<keyword evidence="5" id="KW-0862">Zinc</keyword>
<dbReference type="Pfam" id="PF18059">
    <property type="entry name" value="Csd3_N"/>
    <property type="match status" value="1"/>
</dbReference>
<dbReference type="FunFam" id="2.70.70.10:FF:000006">
    <property type="entry name" value="M23 family peptidase"/>
    <property type="match status" value="1"/>
</dbReference>
<proteinExistence type="predicted"/>
<dbReference type="GO" id="GO:0004222">
    <property type="term" value="F:metalloendopeptidase activity"/>
    <property type="evidence" value="ECO:0007669"/>
    <property type="project" value="TreeGrafter"/>
</dbReference>
<evidence type="ECO:0000256" key="6">
    <source>
        <dbReference type="ARBA" id="ARBA00023049"/>
    </source>
</evidence>
<keyword evidence="2" id="KW-0645">Protease</keyword>
<evidence type="ECO:0000256" key="2">
    <source>
        <dbReference type="ARBA" id="ARBA00022670"/>
    </source>
</evidence>
<dbReference type="GO" id="GO:0006508">
    <property type="term" value="P:proteolysis"/>
    <property type="evidence" value="ECO:0007669"/>
    <property type="project" value="UniProtKB-KW"/>
</dbReference>
<evidence type="ECO:0000313" key="9">
    <source>
        <dbReference type="EMBL" id="SFV53497.1"/>
    </source>
</evidence>
<dbReference type="Gene3D" id="3.10.450.350">
    <property type="match status" value="1"/>
</dbReference>
<evidence type="ECO:0000259" key="7">
    <source>
        <dbReference type="Pfam" id="PF01551"/>
    </source>
</evidence>
<dbReference type="EMBL" id="FPHC01000029">
    <property type="protein sequence ID" value="SFV53497.1"/>
    <property type="molecule type" value="Genomic_DNA"/>
</dbReference>
<dbReference type="InterPro" id="IPR040653">
    <property type="entry name" value="Csd3_N"/>
</dbReference>
<dbReference type="PANTHER" id="PTHR21666:SF288">
    <property type="entry name" value="CELL DIVISION PROTEIN YTFB"/>
    <property type="match status" value="1"/>
</dbReference>
<dbReference type="PANTHER" id="PTHR21666">
    <property type="entry name" value="PEPTIDASE-RELATED"/>
    <property type="match status" value="1"/>
</dbReference>
<dbReference type="GO" id="GO:0046872">
    <property type="term" value="F:metal ion binding"/>
    <property type="evidence" value="ECO:0007669"/>
    <property type="project" value="UniProtKB-KW"/>
</dbReference>
<evidence type="ECO:0000256" key="1">
    <source>
        <dbReference type="ARBA" id="ARBA00001947"/>
    </source>
</evidence>
<organism evidence="9">
    <name type="scientific">hydrothermal vent metagenome</name>
    <dbReference type="NCBI Taxonomy" id="652676"/>
    <lineage>
        <taxon>unclassified sequences</taxon>
        <taxon>metagenomes</taxon>
        <taxon>ecological metagenomes</taxon>
    </lineage>
</organism>
<dbReference type="AlphaFoldDB" id="A0A1W1BIZ6"/>
<feature type="domain" description="Csd3 N-terminal" evidence="8">
    <location>
        <begin position="22"/>
        <end position="105"/>
    </location>
</feature>